<evidence type="ECO:0000256" key="7">
    <source>
        <dbReference type="ARBA" id="ARBA00022598"/>
    </source>
</evidence>
<dbReference type="NCBIfam" id="TIGR00399">
    <property type="entry name" value="metG_C_term"/>
    <property type="match status" value="1"/>
</dbReference>
<keyword evidence="8 16" id="KW-0479">Metal-binding</keyword>
<keyword evidence="9 16" id="KW-0547">Nucleotide-binding</keyword>
<evidence type="ECO:0000256" key="9">
    <source>
        <dbReference type="ARBA" id="ARBA00022741"/>
    </source>
</evidence>
<feature type="binding site" evidence="16">
    <location>
        <position position="149"/>
    </location>
    <ligand>
        <name>Zn(2+)</name>
        <dbReference type="ChEBI" id="CHEBI:29105"/>
    </ligand>
</feature>
<dbReference type="EMBL" id="CP150496">
    <property type="protein sequence ID" value="WYW54823.1"/>
    <property type="molecule type" value="Genomic_DNA"/>
</dbReference>
<evidence type="ECO:0000256" key="16">
    <source>
        <dbReference type="HAMAP-Rule" id="MF_00098"/>
    </source>
</evidence>
<dbReference type="InterPro" id="IPR014758">
    <property type="entry name" value="Met-tRNA_synth"/>
</dbReference>
<keyword evidence="14 16" id="KW-0030">Aminoacyl-tRNA synthetase</keyword>
<evidence type="ECO:0000256" key="5">
    <source>
        <dbReference type="ARBA" id="ARBA00022490"/>
    </source>
</evidence>
<dbReference type="Gene3D" id="2.40.50.140">
    <property type="entry name" value="Nucleic acid-binding proteins"/>
    <property type="match status" value="1"/>
</dbReference>
<dbReference type="InterPro" id="IPR014729">
    <property type="entry name" value="Rossmann-like_a/b/a_fold"/>
</dbReference>
<evidence type="ECO:0000256" key="2">
    <source>
        <dbReference type="ARBA" id="ARBA00004496"/>
    </source>
</evidence>
<dbReference type="InterPro" id="IPR029038">
    <property type="entry name" value="MetRS_Zn"/>
</dbReference>
<feature type="short sequence motif" description="'HIGH' region" evidence="16">
    <location>
        <begin position="14"/>
        <end position="24"/>
    </location>
</feature>
<dbReference type="CDD" id="cd00814">
    <property type="entry name" value="MetRS_core"/>
    <property type="match status" value="1"/>
</dbReference>
<comment type="cofactor">
    <cofactor evidence="16">
        <name>Zn(2+)</name>
        <dbReference type="ChEBI" id="CHEBI:29105"/>
    </cofactor>
    <text evidence="16">Binds 1 zinc ion per subunit.</text>
</comment>
<evidence type="ECO:0000256" key="6">
    <source>
        <dbReference type="ARBA" id="ARBA00022555"/>
    </source>
</evidence>
<dbReference type="InterPro" id="IPR041872">
    <property type="entry name" value="Anticodon_Met"/>
</dbReference>
<comment type="similarity">
    <text evidence="3 16">Belongs to the class-I aminoacyl-tRNA synthetase family. MetG type 1 subfamily.</text>
</comment>
<dbReference type="HAMAP" id="MF_00098">
    <property type="entry name" value="Met_tRNA_synth_type1"/>
    <property type="match status" value="1"/>
</dbReference>
<reference evidence="18 19" key="1">
    <citation type="submission" date="2024-03" db="EMBL/GenBank/DDBJ databases">
        <authorList>
            <person name="Cao K."/>
        </authorList>
    </citation>
    <scope>NUCLEOTIDE SEQUENCE [LARGE SCALE GENOMIC DNA]</scope>
    <source>
        <strain evidence="18 19">MCCC 1K00696</strain>
    </source>
</reference>
<dbReference type="PROSITE" id="PS00178">
    <property type="entry name" value="AA_TRNA_LIGASE_I"/>
    <property type="match status" value="1"/>
</dbReference>
<dbReference type="Proteomes" id="UP001491088">
    <property type="component" value="Chromosome"/>
</dbReference>
<keyword evidence="19" id="KW-1185">Reference proteome</keyword>
<accession>A0ABZ2TNX4</accession>
<evidence type="ECO:0000256" key="13">
    <source>
        <dbReference type="ARBA" id="ARBA00022917"/>
    </source>
</evidence>
<name>A0ABZ2TNX4_9FLAO</name>
<dbReference type="InterPro" id="IPR015413">
    <property type="entry name" value="Methionyl/Leucyl_tRNA_Synth"/>
</dbReference>
<dbReference type="SUPFAM" id="SSF47323">
    <property type="entry name" value="Anticodon-binding domain of a subclass of class I aminoacyl-tRNA synthetases"/>
    <property type="match status" value="1"/>
</dbReference>
<keyword evidence="11 16" id="KW-0067">ATP-binding</keyword>
<keyword evidence="12 16" id="KW-0694">RNA-binding</keyword>
<dbReference type="InterPro" id="IPR009080">
    <property type="entry name" value="tRNAsynth_Ia_anticodon-bd"/>
</dbReference>
<keyword evidence="5 16" id="KW-0963">Cytoplasm</keyword>
<dbReference type="SUPFAM" id="SSF50249">
    <property type="entry name" value="Nucleic acid-binding proteins"/>
    <property type="match status" value="1"/>
</dbReference>
<dbReference type="NCBIfam" id="TIGR00398">
    <property type="entry name" value="metG"/>
    <property type="match status" value="1"/>
</dbReference>
<keyword evidence="6 16" id="KW-0820">tRNA-binding</keyword>
<evidence type="ECO:0000256" key="1">
    <source>
        <dbReference type="ARBA" id="ARBA00003314"/>
    </source>
</evidence>
<dbReference type="GO" id="GO:0004825">
    <property type="term" value="F:methionine-tRNA ligase activity"/>
    <property type="evidence" value="ECO:0007669"/>
    <property type="project" value="UniProtKB-EC"/>
</dbReference>
<protein>
    <recommendedName>
        <fullName evidence="16">Methionine--tRNA ligase</fullName>
        <ecNumber evidence="16">6.1.1.10</ecNumber>
    </recommendedName>
    <alternativeName>
        <fullName evidence="16">Methionyl-tRNA synthetase</fullName>
        <shortName evidence="16">MetRS</shortName>
    </alternativeName>
</protein>
<dbReference type="CDD" id="cd07957">
    <property type="entry name" value="Anticodon_Ia_Met"/>
    <property type="match status" value="1"/>
</dbReference>
<dbReference type="InterPro" id="IPR012340">
    <property type="entry name" value="NA-bd_OB-fold"/>
</dbReference>
<comment type="function">
    <text evidence="1 16">Is required not only for elongation of protein synthesis but also for the initiation of all mRNA translation through initiator tRNA(fMet) aminoacylation.</text>
</comment>
<feature type="domain" description="TRNA-binding" evidence="17">
    <location>
        <begin position="583"/>
        <end position="684"/>
    </location>
</feature>
<evidence type="ECO:0000256" key="3">
    <source>
        <dbReference type="ARBA" id="ARBA00008258"/>
    </source>
</evidence>
<evidence type="ECO:0000256" key="14">
    <source>
        <dbReference type="ARBA" id="ARBA00023146"/>
    </source>
</evidence>
<dbReference type="RefSeq" id="WP_340932004.1">
    <property type="nucleotide sequence ID" value="NZ_CP150496.1"/>
</dbReference>
<dbReference type="PANTHER" id="PTHR45765">
    <property type="entry name" value="METHIONINE--TRNA LIGASE"/>
    <property type="match status" value="1"/>
</dbReference>
<dbReference type="SUPFAM" id="SSF52374">
    <property type="entry name" value="Nucleotidylyl transferase"/>
    <property type="match status" value="1"/>
</dbReference>
<dbReference type="InterPro" id="IPR033911">
    <property type="entry name" value="MetRS_core"/>
</dbReference>
<dbReference type="Pfam" id="PF19303">
    <property type="entry name" value="Anticodon_3"/>
    <property type="match status" value="1"/>
</dbReference>
<evidence type="ECO:0000256" key="11">
    <source>
        <dbReference type="ARBA" id="ARBA00022840"/>
    </source>
</evidence>
<dbReference type="SUPFAM" id="SSF57770">
    <property type="entry name" value="Methionyl-tRNA synthetase (MetRS), Zn-domain"/>
    <property type="match status" value="1"/>
</dbReference>
<dbReference type="NCBIfam" id="NF001100">
    <property type="entry name" value="PRK00133.1"/>
    <property type="match status" value="1"/>
</dbReference>
<dbReference type="Pfam" id="PF09334">
    <property type="entry name" value="tRNA-synt_1g"/>
    <property type="match status" value="1"/>
</dbReference>
<evidence type="ECO:0000256" key="15">
    <source>
        <dbReference type="ARBA" id="ARBA00047364"/>
    </source>
</evidence>
<feature type="binding site" evidence="16">
    <location>
        <position position="159"/>
    </location>
    <ligand>
        <name>Zn(2+)</name>
        <dbReference type="ChEBI" id="CHEBI:29105"/>
    </ligand>
</feature>
<dbReference type="PANTHER" id="PTHR45765:SF1">
    <property type="entry name" value="METHIONINE--TRNA LIGASE, CYTOPLASMIC"/>
    <property type="match status" value="1"/>
</dbReference>
<organism evidence="18 19">
    <name type="scientific">Polaribacter marinaquae</name>
    <dbReference type="NCBI Taxonomy" id="1642819"/>
    <lineage>
        <taxon>Bacteria</taxon>
        <taxon>Pseudomonadati</taxon>
        <taxon>Bacteroidota</taxon>
        <taxon>Flavobacteriia</taxon>
        <taxon>Flavobacteriales</taxon>
        <taxon>Flavobacteriaceae</taxon>
    </lineage>
</organism>
<evidence type="ECO:0000313" key="19">
    <source>
        <dbReference type="Proteomes" id="UP001491088"/>
    </source>
</evidence>
<dbReference type="InterPro" id="IPR004495">
    <property type="entry name" value="Met-tRNA-synth_bsu_C"/>
</dbReference>
<dbReference type="Gene3D" id="3.40.50.620">
    <property type="entry name" value="HUPs"/>
    <property type="match status" value="1"/>
</dbReference>
<comment type="catalytic activity">
    <reaction evidence="15 16">
        <text>tRNA(Met) + L-methionine + ATP = L-methionyl-tRNA(Met) + AMP + diphosphate</text>
        <dbReference type="Rhea" id="RHEA:13481"/>
        <dbReference type="Rhea" id="RHEA-COMP:9667"/>
        <dbReference type="Rhea" id="RHEA-COMP:9698"/>
        <dbReference type="ChEBI" id="CHEBI:30616"/>
        <dbReference type="ChEBI" id="CHEBI:33019"/>
        <dbReference type="ChEBI" id="CHEBI:57844"/>
        <dbReference type="ChEBI" id="CHEBI:78442"/>
        <dbReference type="ChEBI" id="CHEBI:78530"/>
        <dbReference type="ChEBI" id="CHEBI:456215"/>
        <dbReference type="EC" id="6.1.1.10"/>
    </reaction>
</comment>
<dbReference type="InterPro" id="IPR001412">
    <property type="entry name" value="aa-tRNA-synth_I_CS"/>
</dbReference>
<keyword evidence="7 16" id="KW-0436">Ligase</keyword>
<feature type="binding site" evidence="16">
    <location>
        <position position="162"/>
    </location>
    <ligand>
        <name>Zn(2+)</name>
        <dbReference type="ChEBI" id="CHEBI:29105"/>
    </ligand>
</feature>
<comment type="subcellular location">
    <subcellularLocation>
        <location evidence="2 16">Cytoplasm</location>
    </subcellularLocation>
</comment>
<dbReference type="InterPro" id="IPR023458">
    <property type="entry name" value="Met-tRNA_ligase_1"/>
</dbReference>
<dbReference type="PROSITE" id="PS50886">
    <property type="entry name" value="TRBD"/>
    <property type="match status" value="1"/>
</dbReference>
<evidence type="ECO:0000256" key="12">
    <source>
        <dbReference type="ARBA" id="ARBA00022884"/>
    </source>
</evidence>
<comment type="subunit">
    <text evidence="4 16">Homodimer.</text>
</comment>
<evidence type="ECO:0000256" key="4">
    <source>
        <dbReference type="ARBA" id="ARBA00011738"/>
    </source>
</evidence>
<feature type="binding site" evidence="16">
    <location>
        <position position="338"/>
    </location>
    <ligand>
        <name>ATP</name>
        <dbReference type="ChEBI" id="CHEBI:30616"/>
    </ligand>
</feature>
<feature type="short sequence motif" description="'KMSKS' region" evidence="16">
    <location>
        <begin position="335"/>
        <end position="339"/>
    </location>
</feature>
<keyword evidence="10 16" id="KW-0862">Zinc</keyword>
<dbReference type="Gene3D" id="1.10.730.10">
    <property type="entry name" value="Isoleucyl-tRNA Synthetase, Domain 1"/>
    <property type="match status" value="1"/>
</dbReference>
<dbReference type="EC" id="6.1.1.10" evidence="16"/>
<dbReference type="Pfam" id="PF01588">
    <property type="entry name" value="tRNA_bind"/>
    <property type="match status" value="1"/>
</dbReference>
<sequence length="684" mass="77431">MSAPKRYTITAALPYTNGPIHIGHLAGVYVPADIYARYLRLTGKDVAYICGSDEHGVAIPMRAKKEGVSPQDIIDKYHGIIKKSFADFGISFDNYSRTSSEIHHKTASEFFTKLYENGDFVEEVSEQLYDAEANQFLADRFVIGTCPKCGFEESYGDQCENCGTSHNATDLINPKSAITGNVPSLKETKHWFLPLDKHEEFLREWILKGHKKDWKPNVYGQVKSWVDDGLRPRAVTRDLDWGIPVPVEGADGKVLYVWFDAPIGYISSTKEWAEREGKKWEDYWKKDDTKLVHFIGKDNIVFHCIIFPSMLKAHGDYILPDNVPANEFLNLEGNKLSTSKNWAVWLHEYLEEFPDQQDVLRYTLTANAPESKDNDFTWKDFQAKNNSELVAIFGNFINRVVVLTNKYYQGQVPLAGNYTEVDEDVLAAVKEFPNIIGKSIERYRFREASQELMNLARLGNKYLADEEPWKVIKVDAERVQTIMYVALQISAALAVVSEPFLPFTSTKLKGILNLDLNLSWEDITAKDVLLPAEHQINKAELLFSKIEDKTIEAQVAKLEATKIANEQENKVVEPQKETIEFDDFTKLDIRIGTILEAEKVAKTKKLLKLKVDVGIDTRTIVSGIAESFSPEDIIGQQVSVLVNLTPRKIRGVESQGMILMTDTPEGKLAFVEPEKDVKNGQQVS</sequence>
<proteinExistence type="inferred from homology"/>
<evidence type="ECO:0000256" key="8">
    <source>
        <dbReference type="ARBA" id="ARBA00022723"/>
    </source>
</evidence>
<keyword evidence="13 16" id="KW-0648">Protein biosynthesis</keyword>
<evidence type="ECO:0000256" key="10">
    <source>
        <dbReference type="ARBA" id="ARBA00022833"/>
    </source>
</evidence>
<evidence type="ECO:0000313" key="18">
    <source>
        <dbReference type="EMBL" id="WYW54823.1"/>
    </source>
</evidence>
<dbReference type="Gene3D" id="2.20.28.20">
    <property type="entry name" value="Methionyl-tRNA synthetase, Zn-domain"/>
    <property type="match status" value="1"/>
</dbReference>
<feature type="binding site" evidence="16">
    <location>
        <position position="146"/>
    </location>
    <ligand>
        <name>Zn(2+)</name>
        <dbReference type="ChEBI" id="CHEBI:29105"/>
    </ligand>
</feature>
<evidence type="ECO:0000259" key="17">
    <source>
        <dbReference type="PROSITE" id="PS50886"/>
    </source>
</evidence>
<dbReference type="InterPro" id="IPR002547">
    <property type="entry name" value="tRNA-bd_dom"/>
</dbReference>
<dbReference type="PRINTS" id="PR01041">
    <property type="entry name" value="TRNASYNTHMET"/>
</dbReference>
<gene>
    <name evidence="16 18" type="primary">metG</name>
    <name evidence="18" type="ORF">WG950_09805</name>
</gene>